<gene>
    <name evidence="1" type="ORF">SAMN05444406_10232</name>
</gene>
<evidence type="ECO:0000313" key="1">
    <source>
        <dbReference type="EMBL" id="SFP66986.1"/>
    </source>
</evidence>
<proteinExistence type="predicted"/>
<dbReference type="EMBL" id="FOXR01000002">
    <property type="protein sequence ID" value="SFP66986.1"/>
    <property type="molecule type" value="Genomic_DNA"/>
</dbReference>
<dbReference type="STRING" id="937334.SAMN05444406_10232"/>
<name>A0A1I5S9N8_9FIRM</name>
<sequence length="36" mass="4161">MIKAMMERSIPEHLYTERGTPWAGSAPIEMRVEVRS</sequence>
<accession>A0A1I5S9N8</accession>
<dbReference type="Proteomes" id="UP000198577">
    <property type="component" value="Unassembled WGS sequence"/>
</dbReference>
<keyword evidence="2" id="KW-1185">Reference proteome</keyword>
<protein>
    <submittedName>
        <fullName evidence="1">Uncharacterized protein</fullName>
    </submittedName>
</protein>
<evidence type="ECO:0000313" key="2">
    <source>
        <dbReference type="Proteomes" id="UP000198577"/>
    </source>
</evidence>
<organism evidence="1 2">
    <name type="scientific">Caldicoprobacter faecalis</name>
    <dbReference type="NCBI Taxonomy" id="937334"/>
    <lineage>
        <taxon>Bacteria</taxon>
        <taxon>Bacillati</taxon>
        <taxon>Bacillota</taxon>
        <taxon>Clostridia</taxon>
        <taxon>Caldicoprobacterales</taxon>
        <taxon>Caldicoprobacteraceae</taxon>
        <taxon>Caldicoprobacter</taxon>
    </lineage>
</organism>
<reference evidence="1 2" key="1">
    <citation type="submission" date="2016-10" db="EMBL/GenBank/DDBJ databases">
        <authorList>
            <person name="de Groot N.N."/>
        </authorList>
    </citation>
    <scope>NUCLEOTIDE SEQUENCE [LARGE SCALE GENOMIC DNA]</scope>
    <source>
        <strain evidence="1 2">DSM 20678</strain>
    </source>
</reference>
<dbReference type="AlphaFoldDB" id="A0A1I5S9N8"/>